<sequence length="708" mass="77612">MPEPLILSADGTALVLSLDGPGLPSVLHWGPALGPLDGVSLDALTGAWAPARLGASPPSPPVLSLLPGEHEGWQGRPGVAGHGEGRLPHLRLRTTDIEAEALAGRVLVRAEDAEAGVGTVTELHLEPQGVVRLRHTLTNLGTTPWTLAAPLSLLPVPDHAGELMDWTGRWGRERHPQRSPFHQGIRSLELRRGRTGHSATGLLVAGTPGFGFRHGEVWAVHLGWSGNHQHHAERLPEGWSVIGAGELLGPGEVRLAPGESYESPWAYFAYSDRGLDGVSDRLHRWLRARPGHPRTPRPVVLNTWEAVYFDQRPDHLLTLAERAAEIGVERFVLDDGWFHGRGNDTAGLGDWHVAKDTWPEGLNPLADRVRELGMEFGLWVEPEMVNLDSDLARAHPDWLLAAPGRTPREWRHQHVLDLAVPDAFEHILGRLDALVSEYGVGYLKWDHNRDLLEAVHDGGPGVRAQTLALYRLLDRLRERHPRLEIESCSSGGARIDLGILARTDRVWASDTNDPLDRQDIQRWLSVLVPPELIGSHIGPPTAHVTGRAADLPFRAATALFGHAGLEWDLTTCSPEELAYLRRWTEAYKRLRPLLHGGEVVRVDPGHRPELLTHGVVSADRRHALFACVATATSPYVAPPRLRLAGLDEHATYHVTPLTDLTAAPDRRFRQPAWSAAGTTLPGALLTRAGLAAPLLNPSQAMLIELRAR</sequence>
<protein>
    <recommendedName>
        <fullName evidence="2">alpha-galactosidase</fullName>
        <ecNumber evidence="2">3.2.1.22</ecNumber>
    </recommendedName>
</protein>
<dbReference type="PRINTS" id="PR00743">
    <property type="entry name" value="GLHYDRLASE36"/>
</dbReference>
<keyword evidence="3" id="KW-0378">Hydrolase</keyword>
<dbReference type="InterPro" id="IPR038417">
    <property type="entry name" value="Alpga-gal_N_sf"/>
</dbReference>
<accession>A0ABP7AYT4</accession>
<feature type="domain" description="Glycosyl hydrolase family 36 C-terminal" evidence="5">
    <location>
        <begin position="615"/>
        <end position="705"/>
    </location>
</feature>
<evidence type="ECO:0000256" key="2">
    <source>
        <dbReference type="ARBA" id="ARBA00012755"/>
    </source>
</evidence>
<dbReference type="Pfam" id="PF16875">
    <property type="entry name" value="Glyco_hydro_36N"/>
    <property type="match status" value="1"/>
</dbReference>
<dbReference type="Pfam" id="PF02065">
    <property type="entry name" value="Melibiase"/>
    <property type="match status" value="1"/>
</dbReference>
<dbReference type="PANTHER" id="PTHR43053:SF3">
    <property type="entry name" value="ALPHA-GALACTOSIDASE C-RELATED"/>
    <property type="match status" value="1"/>
</dbReference>
<evidence type="ECO:0000259" key="5">
    <source>
        <dbReference type="Pfam" id="PF16874"/>
    </source>
</evidence>
<dbReference type="Gene3D" id="3.20.20.70">
    <property type="entry name" value="Aldolase class I"/>
    <property type="match status" value="1"/>
</dbReference>
<dbReference type="RefSeq" id="WP_344871925.1">
    <property type="nucleotide sequence ID" value="NZ_BAAAZP010000003.1"/>
</dbReference>
<evidence type="ECO:0000256" key="4">
    <source>
        <dbReference type="ARBA" id="ARBA00023295"/>
    </source>
</evidence>
<dbReference type="Proteomes" id="UP001500902">
    <property type="component" value="Unassembled WGS sequence"/>
</dbReference>
<dbReference type="InterPro" id="IPR031705">
    <property type="entry name" value="Glyco_hydro_36_C"/>
</dbReference>
<dbReference type="InterPro" id="IPR013780">
    <property type="entry name" value="Glyco_hydro_b"/>
</dbReference>
<evidence type="ECO:0000313" key="7">
    <source>
        <dbReference type="EMBL" id="GAA3643294.1"/>
    </source>
</evidence>
<proteinExistence type="predicted"/>
<dbReference type="InterPro" id="IPR050985">
    <property type="entry name" value="Alpha-glycosidase_related"/>
</dbReference>
<dbReference type="InterPro" id="IPR013785">
    <property type="entry name" value="Aldolase_TIM"/>
</dbReference>
<keyword evidence="4" id="KW-0326">Glycosidase</keyword>
<name>A0ABP7AYT4_9ACTN</name>
<dbReference type="InterPro" id="IPR002252">
    <property type="entry name" value="Glyco_hydro_36"/>
</dbReference>
<reference evidence="8" key="1">
    <citation type="journal article" date="2019" name="Int. J. Syst. Evol. Microbiol.">
        <title>The Global Catalogue of Microorganisms (GCM) 10K type strain sequencing project: providing services to taxonomists for standard genome sequencing and annotation.</title>
        <authorList>
            <consortium name="The Broad Institute Genomics Platform"/>
            <consortium name="The Broad Institute Genome Sequencing Center for Infectious Disease"/>
            <person name="Wu L."/>
            <person name="Ma J."/>
        </authorList>
    </citation>
    <scope>NUCLEOTIDE SEQUENCE [LARGE SCALE GENOMIC DNA]</scope>
    <source>
        <strain evidence="8">JCM 16904</strain>
    </source>
</reference>
<dbReference type="Gene3D" id="2.70.98.60">
    <property type="entry name" value="alpha-galactosidase from lactobacil brevis"/>
    <property type="match status" value="1"/>
</dbReference>
<comment type="caution">
    <text evidence="7">The sequence shown here is derived from an EMBL/GenBank/DDBJ whole genome shotgun (WGS) entry which is preliminary data.</text>
</comment>
<evidence type="ECO:0000313" key="8">
    <source>
        <dbReference type="Proteomes" id="UP001500902"/>
    </source>
</evidence>
<dbReference type="InterPro" id="IPR017853">
    <property type="entry name" value="GH"/>
</dbReference>
<dbReference type="Pfam" id="PF16874">
    <property type="entry name" value="Glyco_hydro_36C"/>
    <property type="match status" value="1"/>
</dbReference>
<dbReference type="CDD" id="cd14791">
    <property type="entry name" value="GH36"/>
    <property type="match status" value="1"/>
</dbReference>
<evidence type="ECO:0000259" key="6">
    <source>
        <dbReference type="Pfam" id="PF16875"/>
    </source>
</evidence>
<dbReference type="SUPFAM" id="SSF51445">
    <property type="entry name" value="(Trans)glycosidases"/>
    <property type="match status" value="1"/>
</dbReference>
<feature type="domain" description="Glycosyl hydrolase family 36 N-terminal" evidence="6">
    <location>
        <begin position="22"/>
        <end position="256"/>
    </location>
</feature>
<dbReference type="Gene3D" id="2.60.40.1180">
    <property type="entry name" value="Golgi alpha-mannosidase II"/>
    <property type="match status" value="1"/>
</dbReference>
<dbReference type="EMBL" id="BAAAZP010000003">
    <property type="protein sequence ID" value="GAA3643294.1"/>
    <property type="molecule type" value="Genomic_DNA"/>
</dbReference>
<comment type="catalytic activity">
    <reaction evidence="1">
        <text>Hydrolysis of terminal, non-reducing alpha-D-galactose residues in alpha-D-galactosides, including galactose oligosaccharides, galactomannans and galactolipids.</text>
        <dbReference type="EC" id="3.2.1.22"/>
    </reaction>
</comment>
<organism evidence="7 8">
    <name type="scientific">Nonomuraea antimicrobica</name>
    <dbReference type="NCBI Taxonomy" id="561173"/>
    <lineage>
        <taxon>Bacteria</taxon>
        <taxon>Bacillati</taxon>
        <taxon>Actinomycetota</taxon>
        <taxon>Actinomycetes</taxon>
        <taxon>Streptosporangiales</taxon>
        <taxon>Streptosporangiaceae</taxon>
        <taxon>Nonomuraea</taxon>
    </lineage>
</organism>
<gene>
    <name evidence="7" type="ORF">GCM10022224_002100</name>
</gene>
<keyword evidence="8" id="KW-1185">Reference proteome</keyword>
<dbReference type="EC" id="3.2.1.22" evidence="2"/>
<dbReference type="PANTHER" id="PTHR43053">
    <property type="entry name" value="GLYCOSIDASE FAMILY 31"/>
    <property type="match status" value="1"/>
</dbReference>
<dbReference type="InterPro" id="IPR031704">
    <property type="entry name" value="Glyco_hydro_36_N"/>
</dbReference>
<evidence type="ECO:0000256" key="1">
    <source>
        <dbReference type="ARBA" id="ARBA00001255"/>
    </source>
</evidence>
<evidence type="ECO:0000256" key="3">
    <source>
        <dbReference type="ARBA" id="ARBA00022801"/>
    </source>
</evidence>